<protein>
    <submittedName>
        <fullName evidence="6">Serine/threonine-protein kinase</fullName>
    </submittedName>
</protein>
<dbReference type="CDD" id="cd14014">
    <property type="entry name" value="STKc_PknB_like"/>
    <property type="match status" value="1"/>
</dbReference>
<organism evidence="6 7">
    <name type="scientific">Nannocystis radixulma</name>
    <dbReference type="NCBI Taxonomy" id="2995305"/>
    <lineage>
        <taxon>Bacteria</taxon>
        <taxon>Pseudomonadati</taxon>
        <taxon>Myxococcota</taxon>
        <taxon>Polyangia</taxon>
        <taxon>Nannocystales</taxon>
        <taxon>Nannocystaceae</taxon>
        <taxon>Nannocystis</taxon>
    </lineage>
</organism>
<dbReference type="SUPFAM" id="SSF56112">
    <property type="entry name" value="Protein kinase-like (PK-like)"/>
    <property type="match status" value="1"/>
</dbReference>
<accession>A0ABT5AWI0</accession>
<name>A0ABT5AWI0_9BACT</name>
<evidence type="ECO:0000256" key="1">
    <source>
        <dbReference type="ARBA" id="ARBA00022679"/>
    </source>
</evidence>
<dbReference type="PROSITE" id="PS00108">
    <property type="entry name" value="PROTEIN_KINASE_ST"/>
    <property type="match status" value="1"/>
</dbReference>
<dbReference type="PANTHER" id="PTHR43289:SF6">
    <property type="entry name" value="SERINE_THREONINE-PROTEIN KINASE NEKL-3"/>
    <property type="match status" value="1"/>
</dbReference>
<keyword evidence="4" id="KW-0067">ATP-binding</keyword>
<dbReference type="EMBL" id="JAQNDN010000001">
    <property type="protein sequence ID" value="MDC0666196.1"/>
    <property type="molecule type" value="Genomic_DNA"/>
</dbReference>
<dbReference type="SMART" id="SM00220">
    <property type="entry name" value="S_TKc"/>
    <property type="match status" value="1"/>
</dbReference>
<dbReference type="Gene3D" id="1.10.510.10">
    <property type="entry name" value="Transferase(Phosphotransferase) domain 1"/>
    <property type="match status" value="1"/>
</dbReference>
<gene>
    <name evidence="6" type="ORF">POL58_00540</name>
</gene>
<comment type="caution">
    <text evidence="6">The sequence shown here is derived from an EMBL/GenBank/DDBJ whole genome shotgun (WGS) entry which is preliminary data.</text>
</comment>
<dbReference type="Proteomes" id="UP001217838">
    <property type="component" value="Unassembled WGS sequence"/>
</dbReference>
<dbReference type="GO" id="GO:0016301">
    <property type="term" value="F:kinase activity"/>
    <property type="evidence" value="ECO:0007669"/>
    <property type="project" value="UniProtKB-KW"/>
</dbReference>
<evidence type="ECO:0000256" key="4">
    <source>
        <dbReference type="ARBA" id="ARBA00022840"/>
    </source>
</evidence>
<dbReference type="PANTHER" id="PTHR43289">
    <property type="entry name" value="MITOGEN-ACTIVATED PROTEIN KINASE KINASE KINASE 20-RELATED"/>
    <property type="match status" value="1"/>
</dbReference>
<keyword evidence="1" id="KW-0808">Transferase</keyword>
<dbReference type="RefSeq" id="WP_271993633.1">
    <property type="nucleotide sequence ID" value="NZ_JAQNDN010000001.1"/>
</dbReference>
<keyword evidence="2" id="KW-0547">Nucleotide-binding</keyword>
<evidence type="ECO:0000256" key="2">
    <source>
        <dbReference type="ARBA" id="ARBA00022741"/>
    </source>
</evidence>
<dbReference type="InterPro" id="IPR000719">
    <property type="entry name" value="Prot_kinase_dom"/>
</dbReference>
<feature type="domain" description="Protein kinase" evidence="5">
    <location>
        <begin position="44"/>
        <end position="314"/>
    </location>
</feature>
<dbReference type="InterPro" id="IPR008271">
    <property type="entry name" value="Ser/Thr_kinase_AS"/>
</dbReference>
<dbReference type="Gene3D" id="3.30.200.20">
    <property type="entry name" value="Phosphorylase Kinase, domain 1"/>
    <property type="match status" value="1"/>
</dbReference>
<dbReference type="Pfam" id="PF00069">
    <property type="entry name" value="Pkinase"/>
    <property type="match status" value="1"/>
</dbReference>
<evidence type="ECO:0000313" key="7">
    <source>
        <dbReference type="Proteomes" id="UP001217838"/>
    </source>
</evidence>
<keyword evidence="7" id="KW-1185">Reference proteome</keyword>
<sequence length="326" mass="33860">MTPAGRIAEGSAGRVRFGARPGARATDRADGLAAGYRGDGLVAVDPSGPVARGGTAEIWSGRTRTGTRVAVKALGAAASGDPSVRAELAREAAALTSLDHPGVVRLVEHAALSPALARSTGGRLRAATPYLAIEWLGGGDLQSWCGWLSWPEVHALLEDLLAALAHVHARGLVHRDIKPANVLLRGREPGDGVVLADFQLACPFVQAPPLLVHADMSGTPAYMAPEQLAGHACAVGPWTDLYALGCLAWCLVTGVPPYGVAPDAARRGHTGGALPRLRPRMAVPDGLSSWLARLLQRELPARYASADEALHGLGELAGAFTVRRAS</sequence>
<evidence type="ECO:0000256" key="3">
    <source>
        <dbReference type="ARBA" id="ARBA00022777"/>
    </source>
</evidence>
<dbReference type="InterPro" id="IPR011009">
    <property type="entry name" value="Kinase-like_dom_sf"/>
</dbReference>
<evidence type="ECO:0000259" key="5">
    <source>
        <dbReference type="PROSITE" id="PS50011"/>
    </source>
</evidence>
<evidence type="ECO:0000313" key="6">
    <source>
        <dbReference type="EMBL" id="MDC0666196.1"/>
    </source>
</evidence>
<keyword evidence="3 6" id="KW-0418">Kinase</keyword>
<proteinExistence type="predicted"/>
<reference evidence="6 7" key="1">
    <citation type="submission" date="2022-11" db="EMBL/GenBank/DDBJ databases">
        <title>Minimal conservation of predation-associated metabolite biosynthetic gene clusters underscores biosynthetic potential of Myxococcota including descriptions for ten novel species: Archangium lansinium sp. nov., Myxococcus landrumus sp. nov., Nannocystis bai.</title>
        <authorList>
            <person name="Ahearne A."/>
            <person name="Stevens C."/>
            <person name="Dowd S."/>
        </authorList>
    </citation>
    <scope>NUCLEOTIDE SEQUENCE [LARGE SCALE GENOMIC DNA]</scope>
    <source>
        <strain evidence="6 7">NCELM</strain>
    </source>
</reference>
<dbReference type="PROSITE" id="PS50011">
    <property type="entry name" value="PROTEIN_KINASE_DOM"/>
    <property type="match status" value="1"/>
</dbReference>